<keyword evidence="3" id="KW-1185">Reference proteome</keyword>
<proteinExistence type="predicted"/>
<reference evidence="2 3" key="1">
    <citation type="journal article" date="2024" name="Microbiol. Resour. Announc.">
        <title>Genome annotations for the ascomycete fungi Trichoderma harzianum, Trichoderma aggressivum, and Purpureocillium lilacinum.</title>
        <authorList>
            <person name="Beijen E.P.W."/>
            <person name="Ohm R.A."/>
        </authorList>
    </citation>
    <scope>NUCLEOTIDE SEQUENCE [LARGE SCALE GENOMIC DNA]</scope>
    <source>
        <strain evidence="2 3">CBS 150709</strain>
    </source>
</reference>
<accession>A0ABR0C263</accession>
<evidence type="ECO:0000256" key="1">
    <source>
        <dbReference type="SAM" id="MobiDB-lite"/>
    </source>
</evidence>
<sequence length="538" mass="57385">MRPHREAVLQKNLWDGTNAPDGDGDGRQISWRLLGRVRSARTAASSKRSRHANELGPALTSTAAACPGIIAAQMSATGGESGASVPLTHSVRPQVSLSLTARPSCLGTNDVANSRAKRGGESGRVANYTWNKRCTKARADGMTCTTSGRSVRAVKLSAGSLPPAGLHRTVLGSSGDLDSDTVGAPARKPVLAPDHVMYEAFCDEFALVRQLQRPARMRNSVPTPAWVSAAGVPGRRACQVNHPDLVSLPELASLTSARSEGTSPSGNSPVAGGRQNDGPRTLVRDALGRAFAAQSPASLCGRHGPTLSRRAVVPLRAETDLQPKGGGHQKNATMGRWLSPVKTGRALWERLYDRTTADHGNLVLNERRLTPSHDLRQWNLSSCSLGEKAGCWFRQEWDRPEAQPQLSLSVMLTNSTRSTKLGRARRNGLAESWAKGGRARARPTGPLFDLQLIGDAACKMQSALRGRLGGNCPAPGIWVEDREENVIYDSQQSPVGPTAVGCCRSRVRNIALEREGGIHLDSGQVDDAPALATHARTA</sequence>
<protein>
    <submittedName>
        <fullName evidence="2">Uncharacterized protein</fullName>
    </submittedName>
</protein>
<evidence type="ECO:0000313" key="2">
    <source>
        <dbReference type="EMBL" id="KAK4089793.1"/>
    </source>
</evidence>
<feature type="region of interest" description="Disordered" evidence="1">
    <location>
        <begin position="256"/>
        <end position="281"/>
    </location>
</feature>
<feature type="region of interest" description="Disordered" evidence="1">
    <location>
        <begin position="1"/>
        <end position="27"/>
    </location>
</feature>
<comment type="caution">
    <text evidence="2">The sequence shown here is derived from an EMBL/GenBank/DDBJ whole genome shotgun (WGS) entry which is preliminary data.</text>
</comment>
<name>A0ABR0C263_PURLI</name>
<evidence type="ECO:0000313" key="3">
    <source>
        <dbReference type="Proteomes" id="UP001287286"/>
    </source>
</evidence>
<dbReference type="EMBL" id="JAWRVI010000018">
    <property type="protein sequence ID" value="KAK4089793.1"/>
    <property type="molecule type" value="Genomic_DNA"/>
</dbReference>
<organism evidence="2 3">
    <name type="scientific">Purpureocillium lilacinum</name>
    <name type="common">Paecilomyces lilacinus</name>
    <dbReference type="NCBI Taxonomy" id="33203"/>
    <lineage>
        <taxon>Eukaryota</taxon>
        <taxon>Fungi</taxon>
        <taxon>Dikarya</taxon>
        <taxon>Ascomycota</taxon>
        <taxon>Pezizomycotina</taxon>
        <taxon>Sordariomycetes</taxon>
        <taxon>Hypocreomycetidae</taxon>
        <taxon>Hypocreales</taxon>
        <taxon>Ophiocordycipitaceae</taxon>
        <taxon>Purpureocillium</taxon>
    </lineage>
</organism>
<dbReference type="Proteomes" id="UP001287286">
    <property type="component" value="Unassembled WGS sequence"/>
</dbReference>
<gene>
    <name evidence="2" type="ORF">Purlil1_5896</name>
</gene>
<feature type="compositionally biased region" description="Polar residues" evidence="1">
    <location>
        <begin position="256"/>
        <end position="268"/>
    </location>
</feature>